<keyword evidence="1" id="KW-0472">Membrane</keyword>
<accession>A0ABR2KTA8</accession>
<gene>
    <name evidence="2" type="ORF">M9Y10_022773</name>
</gene>
<dbReference type="Proteomes" id="UP001470230">
    <property type="component" value="Unassembled WGS sequence"/>
</dbReference>
<feature type="transmembrane region" description="Helical" evidence="1">
    <location>
        <begin position="6"/>
        <end position="27"/>
    </location>
</feature>
<organism evidence="2 3">
    <name type="scientific">Tritrichomonas musculus</name>
    <dbReference type="NCBI Taxonomy" id="1915356"/>
    <lineage>
        <taxon>Eukaryota</taxon>
        <taxon>Metamonada</taxon>
        <taxon>Parabasalia</taxon>
        <taxon>Tritrichomonadida</taxon>
        <taxon>Tritrichomonadidae</taxon>
        <taxon>Tritrichomonas</taxon>
    </lineage>
</organism>
<proteinExistence type="predicted"/>
<evidence type="ECO:0000313" key="2">
    <source>
        <dbReference type="EMBL" id="KAK8894338.1"/>
    </source>
</evidence>
<comment type="caution">
    <text evidence="2">The sequence shown here is derived from an EMBL/GenBank/DDBJ whole genome shotgun (WGS) entry which is preliminary data.</text>
</comment>
<evidence type="ECO:0000313" key="3">
    <source>
        <dbReference type="Proteomes" id="UP001470230"/>
    </source>
</evidence>
<keyword evidence="1" id="KW-0812">Transmembrane</keyword>
<name>A0ABR2KTA8_9EUKA</name>
<keyword evidence="3" id="KW-1185">Reference proteome</keyword>
<dbReference type="EMBL" id="JAPFFF010000003">
    <property type="protein sequence ID" value="KAK8894338.1"/>
    <property type="molecule type" value="Genomic_DNA"/>
</dbReference>
<evidence type="ECO:0000256" key="1">
    <source>
        <dbReference type="SAM" id="Phobius"/>
    </source>
</evidence>
<reference evidence="2 3" key="1">
    <citation type="submission" date="2024-04" db="EMBL/GenBank/DDBJ databases">
        <title>Tritrichomonas musculus Genome.</title>
        <authorList>
            <person name="Alves-Ferreira E."/>
            <person name="Grigg M."/>
            <person name="Lorenzi H."/>
            <person name="Galac M."/>
        </authorList>
    </citation>
    <scope>NUCLEOTIDE SEQUENCE [LARGE SCALE GENOMIC DNA]</scope>
    <source>
        <strain evidence="2 3">EAF2021</strain>
    </source>
</reference>
<protein>
    <submittedName>
        <fullName evidence="2">Uncharacterized protein</fullName>
    </submittedName>
</protein>
<sequence>MDKKFLINRLLFGGIALVVALILFDFLRPFHRYTGQIPYLLSESFNISLRRYTQTRPSRNVLLITGAQKTGKSRAINRMANDMESTGHFVLNIDAARSSNNIFDFFKLIRHEVASSLVRMKQFVSSSDLKQIAEIEVPGVDINSIINSINLGNSSSPTSLISLDYSVAHVPIPNFPDPAFTRPYLAICAILENIYNPQNKTFSEWAVHRFFDALEIYRDVLQPAIFIHNIERIKSIKTREEPLLGVKIIEAAKARLSRRNHYGDFVPIFVEIKNSLVRINLDNDVFRIVQTDTPKNSYSSFVRRNKVFRRSEYKKIVNHFGYHIGTFSRIFEDLKYNVELDASIHNFQNYINHAVYKIYGKESSYSINEDSILKKLCRSQCEMRITNSTDFRALRPLFENGYLHLKKGFRVTPMNKGVTIAICSL</sequence>
<keyword evidence="1" id="KW-1133">Transmembrane helix</keyword>